<proteinExistence type="predicted"/>
<dbReference type="KEGG" id="taqu:KDW03_02495"/>
<protein>
    <submittedName>
        <fullName evidence="3">FapA family protein</fullName>
    </submittedName>
</protein>
<dbReference type="Pfam" id="PF03961">
    <property type="entry name" value="FapA"/>
    <property type="match status" value="1"/>
</dbReference>
<dbReference type="InterPro" id="IPR005646">
    <property type="entry name" value="FapA"/>
</dbReference>
<keyword evidence="4" id="KW-1185">Reference proteome</keyword>
<accession>A0AAX3BEQ2</accession>
<dbReference type="PANTHER" id="PTHR38032">
    <property type="entry name" value="POLYMERASE-RELATED"/>
    <property type="match status" value="1"/>
</dbReference>
<dbReference type="EMBL" id="CP073355">
    <property type="protein sequence ID" value="URA10691.1"/>
    <property type="molecule type" value="Genomic_DNA"/>
</dbReference>
<dbReference type="InterPro" id="IPR032782">
    <property type="entry name" value="KhpB_N"/>
</dbReference>
<gene>
    <name evidence="3" type="ORF">KDW03_02495</name>
</gene>
<dbReference type="AlphaFoldDB" id="A0AAX3BEQ2"/>
<dbReference type="Gene3D" id="3.30.30.80">
    <property type="entry name" value="probable RNA-binding protein from clostridium symbiosum atcc 14940"/>
    <property type="match status" value="1"/>
</dbReference>
<name>A0AAX3BEQ2_9SPIR</name>
<dbReference type="InterPro" id="IPR046866">
    <property type="entry name" value="FapA_N"/>
</dbReference>
<dbReference type="Pfam" id="PF20250">
    <property type="entry name" value="FapA_N"/>
    <property type="match status" value="1"/>
</dbReference>
<reference evidence="3" key="2">
    <citation type="submission" date="2022-06" db="EMBL/GenBank/DDBJ databases">
        <title>Thermospira aquatica gen. nov., sp. nov.</title>
        <authorList>
            <person name="Ben Ali Gam Z."/>
            <person name="Labat M."/>
        </authorList>
    </citation>
    <scope>NUCLEOTIDE SEQUENCE</scope>
    <source>
        <strain evidence="3">F1F22</strain>
    </source>
</reference>
<dbReference type="SMART" id="SM01245">
    <property type="entry name" value="Jag_N"/>
    <property type="match status" value="1"/>
</dbReference>
<dbReference type="RefSeq" id="WP_271435818.1">
    <property type="nucleotide sequence ID" value="NZ_CP073355.1"/>
</dbReference>
<dbReference type="Proteomes" id="UP001056539">
    <property type="component" value="Chromosome"/>
</dbReference>
<reference evidence="3" key="1">
    <citation type="submission" date="2021-04" db="EMBL/GenBank/DDBJ databases">
        <authorList>
            <person name="Postec A."/>
        </authorList>
    </citation>
    <scope>NUCLEOTIDE SEQUENCE</scope>
    <source>
        <strain evidence="3">F1F22</strain>
    </source>
</reference>
<organism evidence="3 4">
    <name type="scientific">Thermospira aquatica</name>
    <dbReference type="NCBI Taxonomy" id="2828656"/>
    <lineage>
        <taxon>Bacteria</taxon>
        <taxon>Pseudomonadati</taxon>
        <taxon>Spirochaetota</taxon>
        <taxon>Spirochaetia</taxon>
        <taxon>Brevinematales</taxon>
        <taxon>Thermospiraceae</taxon>
        <taxon>Thermospira</taxon>
    </lineage>
</organism>
<dbReference type="PANTHER" id="PTHR38032:SF1">
    <property type="entry name" value="RNA-BINDING PROTEIN KHPB N-TERMINAL DOMAIN-CONTAINING PROTEIN"/>
    <property type="match status" value="1"/>
</dbReference>
<evidence type="ECO:0000256" key="1">
    <source>
        <dbReference type="SAM" id="Coils"/>
    </source>
</evidence>
<evidence type="ECO:0000259" key="2">
    <source>
        <dbReference type="SMART" id="SM01245"/>
    </source>
</evidence>
<feature type="domain" description="RNA-binding protein KhpB N-terminal" evidence="2">
    <location>
        <begin position="26"/>
        <end position="77"/>
    </location>
</feature>
<sequence length="652" mass="71148">MDRLRELLEHDQVMETSANQGPAELEVFAFSIEDALKEAAKFWNTSLLNLEYEILERGKSGFLGFGRKPMKILVKKTKSLSLGVELLGGAGEAEVEFSANEDGSFHVIPRTHSLMVKVTPPKGQGKSVNFDVAKAILANKGITGYDENLLRKAVQNASGQWVKIGDRSPTPGDAKISFQISTDEMKAFMVVTRPEKGGGFPENDEVINLLKAKKVFYGVKEDAITQAFENELYNVPVIVAEGDYPEDGKDAQIHYHFKTDSDKAVVKVKEDGSVDFHDLDVVQSVVAGQILAVKEPAGKGKPGKTITGRVLPARDGKDVPLLPGNNNHLSPDGLQLISDINGQVVFKNGRINVEPVYEVRGDVGPSTGDVNFPGNVVVYGNVNDTFKVYAGGNVEIKGNVGKAHITAEGNLVVRQGIQGKDEAQIVCGGDLYAKFIERATIRAEGDIVVTEAILHSDVSSKKRVFCQGGRRSQIGGGRIRAFQEINAKFLGTEAYAETILEAGIDPDAEDKLMTLITQRDNIKKQLPDINKQVTNYSMLLASGPLPPDKEILYNELVAKQTELKTILQETEDQIAEIQKYIDGLAAEAKISASKTVYPGVKIKIKNAVLQVKSDFQFVTFSLGEGSQVKISPYEQAKGMEETLQKVMGSRRR</sequence>
<feature type="coiled-coil region" evidence="1">
    <location>
        <begin position="553"/>
        <end position="587"/>
    </location>
</feature>
<keyword evidence="1" id="KW-0175">Coiled coil</keyword>
<dbReference type="InterPro" id="IPR046865">
    <property type="entry name" value="FapA_b_solenoid"/>
</dbReference>
<dbReference type="Pfam" id="PF14804">
    <property type="entry name" value="Jag_N"/>
    <property type="match status" value="1"/>
</dbReference>
<evidence type="ECO:0000313" key="3">
    <source>
        <dbReference type="EMBL" id="URA10691.1"/>
    </source>
</evidence>
<evidence type="ECO:0000313" key="4">
    <source>
        <dbReference type="Proteomes" id="UP001056539"/>
    </source>
</evidence>
<dbReference type="InterPro" id="IPR038247">
    <property type="entry name" value="Jag_N_dom_sf"/>
</dbReference>